<evidence type="ECO:0000256" key="4">
    <source>
        <dbReference type="SAM" id="MobiDB-lite"/>
    </source>
</evidence>
<dbReference type="CDD" id="cd20406">
    <property type="entry name" value="Tudor_Agenet_AtDUF_rpt2_4"/>
    <property type="match status" value="1"/>
</dbReference>
<feature type="domain" description="Ubiquitin-like protease family profile" evidence="5">
    <location>
        <begin position="168"/>
        <end position="369"/>
    </location>
</feature>
<sequence>MKSLELMDSVEAYHNESWCSGTVRAIHSDDTYSVSLDRSTNFLQFSLSDLRIPKTWINGDWKTTKEIEKQQAKSAKPSTQSVKTSTQSEKPSQAKKRKATGPPVDHLPFLQPEEKRSIGPRNPPMPVTPEVILPIDPFVTPEFPRFSRLQKWMDLRGIYRVPLNINGRRIEKEFFEDIDNNENNLREEHIDAAFSMLNRKRIEQSTWFREKSLPKACFVPVHFLEMVGYTFESLKTTPKKGIQILKGYVNDIVRGLETPNKIWMEDVDVVYGVVHERLKGHYVGVEIDLLDNTITLFHCGLHKRGTRIENIPLVKKLAVLIPAIKLEIMNEEVNFKDIVPFQVKKAEKLPKTRFPFNCGIFVLKMLQCKSLGLKKMLDINDDTTIDLRSKLCCDIFNHFMASDFE</sequence>
<evidence type="ECO:0000256" key="1">
    <source>
        <dbReference type="ARBA" id="ARBA00005234"/>
    </source>
</evidence>
<reference evidence="6 7" key="1">
    <citation type="submission" date="2020-02" db="EMBL/GenBank/DDBJ databases">
        <authorList>
            <person name="Ma Q."/>
            <person name="Huang Y."/>
            <person name="Song X."/>
            <person name="Pei D."/>
        </authorList>
    </citation>
    <scope>NUCLEOTIDE SEQUENCE [LARGE SCALE GENOMIC DNA]</scope>
    <source>
        <strain evidence="6">Sxm20200214</strain>
        <tissue evidence="6">Leaf</tissue>
    </source>
</reference>
<evidence type="ECO:0000259" key="5">
    <source>
        <dbReference type="PROSITE" id="PS50600"/>
    </source>
</evidence>
<dbReference type="Pfam" id="PF02902">
    <property type="entry name" value="Peptidase_C48"/>
    <property type="match status" value="1"/>
</dbReference>
<dbReference type="PANTHER" id="PTHR31917:SF164">
    <property type="entry name" value="DUF724 DOMAIN-CONTAINING PROTEIN 7-LIKE"/>
    <property type="match status" value="1"/>
</dbReference>
<evidence type="ECO:0000256" key="2">
    <source>
        <dbReference type="ARBA" id="ARBA00022670"/>
    </source>
</evidence>
<comment type="caution">
    <text evidence="6">The sequence shown here is derived from an EMBL/GenBank/DDBJ whole genome shotgun (WGS) entry which is preliminary data.</text>
</comment>
<gene>
    <name evidence="6" type="ORF">Bca52824_011152</name>
</gene>
<dbReference type="InterPro" id="IPR003653">
    <property type="entry name" value="Peptidase_C48_C"/>
</dbReference>
<dbReference type="OrthoDB" id="2020707at2759"/>
<protein>
    <recommendedName>
        <fullName evidence="5">Ubiquitin-like protease family profile domain-containing protein</fullName>
    </recommendedName>
</protein>
<dbReference type="SUPFAM" id="SSF54001">
    <property type="entry name" value="Cysteine proteinases"/>
    <property type="match status" value="1"/>
</dbReference>
<dbReference type="GO" id="GO:0006508">
    <property type="term" value="P:proteolysis"/>
    <property type="evidence" value="ECO:0007669"/>
    <property type="project" value="UniProtKB-KW"/>
</dbReference>
<feature type="region of interest" description="Disordered" evidence="4">
    <location>
        <begin position="67"/>
        <end position="124"/>
    </location>
</feature>
<name>A0A8X7WCZ3_BRACI</name>
<evidence type="ECO:0000313" key="6">
    <source>
        <dbReference type="EMBL" id="KAG2328424.1"/>
    </source>
</evidence>
<dbReference type="PANTHER" id="PTHR31917">
    <property type="entry name" value="AGENET DOMAIN-CONTAINING PROTEIN-RELATED"/>
    <property type="match status" value="1"/>
</dbReference>
<organism evidence="6 7">
    <name type="scientific">Brassica carinata</name>
    <name type="common">Ethiopian mustard</name>
    <name type="synonym">Abyssinian cabbage</name>
    <dbReference type="NCBI Taxonomy" id="52824"/>
    <lineage>
        <taxon>Eukaryota</taxon>
        <taxon>Viridiplantae</taxon>
        <taxon>Streptophyta</taxon>
        <taxon>Embryophyta</taxon>
        <taxon>Tracheophyta</taxon>
        <taxon>Spermatophyta</taxon>
        <taxon>Magnoliopsida</taxon>
        <taxon>eudicotyledons</taxon>
        <taxon>Gunneridae</taxon>
        <taxon>Pentapetalae</taxon>
        <taxon>rosids</taxon>
        <taxon>malvids</taxon>
        <taxon>Brassicales</taxon>
        <taxon>Brassicaceae</taxon>
        <taxon>Brassiceae</taxon>
        <taxon>Brassica</taxon>
    </lineage>
</organism>
<dbReference type="PROSITE" id="PS50600">
    <property type="entry name" value="ULP_PROTEASE"/>
    <property type="match status" value="1"/>
</dbReference>
<keyword evidence="3" id="KW-0378">Hydrolase</keyword>
<dbReference type="SMART" id="SM00743">
    <property type="entry name" value="Agenet"/>
    <property type="match status" value="1"/>
</dbReference>
<dbReference type="EMBL" id="JAAMPC010000002">
    <property type="protein sequence ID" value="KAG2328424.1"/>
    <property type="molecule type" value="Genomic_DNA"/>
</dbReference>
<dbReference type="Gene3D" id="3.40.395.10">
    <property type="entry name" value="Adenoviral Proteinase, Chain A"/>
    <property type="match status" value="1"/>
</dbReference>
<dbReference type="AlphaFoldDB" id="A0A8X7WCZ3"/>
<accession>A0A8X7WCZ3</accession>
<dbReference type="InterPro" id="IPR038765">
    <property type="entry name" value="Papain-like_cys_pep_sf"/>
</dbReference>
<comment type="similarity">
    <text evidence="1">Belongs to the peptidase C48 family.</text>
</comment>
<dbReference type="Proteomes" id="UP000886595">
    <property type="component" value="Unassembled WGS sequence"/>
</dbReference>
<keyword evidence="2" id="KW-0645">Protease</keyword>
<feature type="compositionally biased region" description="Polar residues" evidence="4">
    <location>
        <begin position="72"/>
        <end position="91"/>
    </location>
</feature>
<evidence type="ECO:0000313" key="7">
    <source>
        <dbReference type="Proteomes" id="UP000886595"/>
    </source>
</evidence>
<proteinExistence type="inferred from homology"/>
<keyword evidence="7" id="KW-1185">Reference proteome</keyword>
<dbReference type="GO" id="GO:0008234">
    <property type="term" value="F:cysteine-type peptidase activity"/>
    <property type="evidence" value="ECO:0007669"/>
    <property type="project" value="InterPro"/>
</dbReference>
<dbReference type="InterPro" id="IPR014002">
    <property type="entry name" value="Agenet_dom_plant"/>
</dbReference>
<evidence type="ECO:0000256" key="3">
    <source>
        <dbReference type="ARBA" id="ARBA00022801"/>
    </source>
</evidence>